<dbReference type="PANTHER" id="PTHR37951">
    <property type="entry name" value="CYTOPLASMIC PROTEIN-RELATED"/>
    <property type="match status" value="1"/>
</dbReference>
<protein>
    <submittedName>
        <fullName evidence="2">Type VI secretion system protein TssA</fullName>
    </submittedName>
</protein>
<evidence type="ECO:0000313" key="2">
    <source>
        <dbReference type="EMBL" id="NMM42124.1"/>
    </source>
</evidence>
<proteinExistence type="predicted"/>
<keyword evidence="3" id="KW-1185">Reference proteome</keyword>
<dbReference type="Pfam" id="PF06812">
    <property type="entry name" value="ImpA_N"/>
    <property type="match status" value="1"/>
</dbReference>
<feature type="domain" description="ImpA N-terminal" evidence="1">
    <location>
        <begin position="9"/>
        <end position="138"/>
    </location>
</feature>
<organism evidence="2 3">
    <name type="scientific">Pseudoalteromonas arctica</name>
    <dbReference type="NCBI Taxonomy" id="394751"/>
    <lineage>
        <taxon>Bacteria</taxon>
        <taxon>Pseudomonadati</taxon>
        <taxon>Pseudomonadota</taxon>
        <taxon>Gammaproteobacteria</taxon>
        <taxon>Alteromonadales</taxon>
        <taxon>Pseudoalteromonadaceae</taxon>
        <taxon>Pseudoalteromonas</taxon>
    </lineage>
</organism>
<name>A0A7Y0DV06_9GAMM</name>
<dbReference type="RefSeq" id="WP_169021061.1">
    <property type="nucleotide sequence ID" value="NZ_JABBMT010000029.1"/>
</dbReference>
<gene>
    <name evidence="2" type="primary">tssA</name>
    <name evidence="2" type="ORF">HHO47_15170</name>
</gene>
<dbReference type="NCBIfam" id="TIGR03363">
    <property type="entry name" value="VI_chp_8"/>
    <property type="match status" value="1"/>
</dbReference>
<dbReference type="EMBL" id="JABBMT010000029">
    <property type="protein sequence ID" value="NMM42124.1"/>
    <property type="molecule type" value="Genomic_DNA"/>
</dbReference>
<evidence type="ECO:0000259" key="1">
    <source>
        <dbReference type="Pfam" id="PF06812"/>
    </source>
</evidence>
<dbReference type="InterPro" id="IPR017740">
    <property type="entry name" value="TssA-like"/>
</dbReference>
<evidence type="ECO:0000313" key="3">
    <source>
        <dbReference type="Proteomes" id="UP000570493"/>
    </source>
</evidence>
<accession>A0A7Y0DV06</accession>
<dbReference type="PANTHER" id="PTHR37951:SF1">
    <property type="entry name" value="TYPE VI SECRETION SYSTEM COMPONENT TSSA1"/>
    <property type="match status" value="1"/>
</dbReference>
<dbReference type="AlphaFoldDB" id="A0A7Y0DV06"/>
<dbReference type="InterPro" id="IPR010657">
    <property type="entry name" value="ImpA_N"/>
</dbReference>
<reference evidence="2" key="1">
    <citation type="submission" date="2020-04" db="EMBL/GenBank/DDBJ databases">
        <title>Genome Sequencing for Pseudoaltermonas arctica.</title>
        <authorList>
            <person name="Elkins N.S."/>
        </authorList>
    </citation>
    <scope>NUCLEOTIDE SEQUENCE [LARGE SCALE GENOMIC DNA]</scope>
    <source>
        <strain evidence="2">NEC-BIFX-2020_0012</strain>
    </source>
</reference>
<sequence>MFVFEEYVSPISDTEIAGIDPRSDVTPASTYFALKDLRNQLRAAERNALVDEEGIATLARDWLPLLEQSSKALKTESKDIDYLAWFIEALCRVHGFKGLAFGFQVAHTLLDNYFEYLFPALDADDEISDKVSALVGLNGVAGEGTLIIPIKSIALTESVSLDSFSFWEYQQGYDISRLSEEKRDKKLTQGAVDFELIEKSAAETSIEFFVNLRNDITTAIEQFAILSDVLDRVTAQPQPTSNIKQALEESLAAVNHIAADKLAAAQKVHDLVQEVVLEDGEVTTCTQVSKVHSLEINSRENAIEKLKEIATYFRKTEPHSPMSYTIEQVIRWSELSLPELLNELITDSDARTGYFKLSGIKISETET</sequence>
<dbReference type="Proteomes" id="UP000570493">
    <property type="component" value="Unassembled WGS sequence"/>
</dbReference>
<comment type="caution">
    <text evidence="2">The sequence shown here is derived from an EMBL/GenBank/DDBJ whole genome shotgun (WGS) entry which is preliminary data.</text>
</comment>